<dbReference type="InterPro" id="IPR010982">
    <property type="entry name" value="Lambda_DNA-bd_dom_sf"/>
</dbReference>
<evidence type="ECO:0000313" key="2">
    <source>
        <dbReference type="EMBL" id="PVZ93283.1"/>
    </source>
</evidence>
<dbReference type="SMART" id="SM00530">
    <property type="entry name" value="HTH_XRE"/>
    <property type="match status" value="1"/>
</dbReference>
<sequence>MSAATLVKQARRAGGLNRKELSARSGVAQSSLSLLESGQRNPNTDTLERLLAAAGHQLIAIPTQRTDAATTAAHIADSLSDGRRNDAVRHFIQLADNLAAEHDETRFALTISAPDKTGEKRWDAAIAALVEHRLEEEHLPLPRWTRDEARTLTRSWIFGTGLYDIPVERSRVPAAFLRHGVLIDPDTLASI</sequence>
<dbReference type="RefSeq" id="WP_116757879.1">
    <property type="nucleotide sequence ID" value="NZ_JBHUEX010000002.1"/>
</dbReference>
<accession>A0A2V1HKY6</accession>
<dbReference type="EMBL" id="QEOP01000005">
    <property type="protein sequence ID" value="PVZ93283.1"/>
    <property type="molecule type" value="Genomic_DNA"/>
</dbReference>
<proteinExistence type="predicted"/>
<reference evidence="2 3" key="1">
    <citation type="submission" date="2018-05" db="EMBL/GenBank/DDBJ databases">
        <title>Amnibacterium sp. M8JJ-5, whole genome shotgun sequence.</title>
        <authorList>
            <person name="Tuo L."/>
        </authorList>
    </citation>
    <scope>NUCLEOTIDE SEQUENCE [LARGE SCALE GENOMIC DNA]</scope>
    <source>
        <strain evidence="2 3">M8JJ-5</strain>
    </source>
</reference>
<dbReference type="CDD" id="cd00093">
    <property type="entry name" value="HTH_XRE"/>
    <property type="match status" value="1"/>
</dbReference>
<keyword evidence="3" id="KW-1185">Reference proteome</keyword>
<dbReference type="Gene3D" id="1.10.260.40">
    <property type="entry name" value="lambda repressor-like DNA-binding domains"/>
    <property type="match status" value="1"/>
</dbReference>
<feature type="domain" description="HTH cro/C1-type" evidence="1">
    <location>
        <begin position="7"/>
        <end position="61"/>
    </location>
</feature>
<evidence type="ECO:0000313" key="3">
    <source>
        <dbReference type="Proteomes" id="UP000244893"/>
    </source>
</evidence>
<dbReference type="InterPro" id="IPR001387">
    <property type="entry name" value="Cro/C1-type_HTH"/>
</dbReference>
<dbReference type="GO" id="GO:0003677">
    <property type="term" value="F:DNA binding"/>
    <property type="evidence" value="ECO:0007669"/>
    <property type="project" value="InterPro"/>
</dbReference>
<protein>
    <submittedName>
        <fullName evidence="2">Cro/Cl family transcriptional regulator</fullName>
    </submittedName>
</protein>
<dbReference type="AlphaFoldDB" id="A0A2V1HKY6"/>
<dbReference type="OrthoDB" id="5108126at2"/>
<dbReference type="Proteomes" id="UP000244893">
    <property type="component" value="Unassembled WGS sequence"/>
</dbReference>
<gene>
    <name evidence="2" type="ORF">DDQ50_16420</name>
</gene>
<dbReference type="SUPFAM" id="SSF47413">
    <property type="entry name" value="lambda repressor-like DNA-binding domains"/>
    <property type="match status" value="1"/>
</dbReference>
<organism evidence="2 3">
    <name type="scientific">Amnibacterium flavum</name>
    <dbReference type="NCBI Taxonomy" id="2173173"/>
    <lineage>
        <taxon>Bacteria</taxon>
        <taxon>Bacillati</taxon>
        <taxon>Actinomycetota</taxon>
        <taxon>Actinomycetes</taxon>
        <taxon>Micrococcales</taxon>
        <taxon>Microbacteriaceae</taxon>
        <taxon>Amnibacterium</taxon>
    </lineage>
</organism>
<name>A0A2V1HKY6_9MICO</name>
<comment type="caution">
    <text evidence="2">The sequence shown here is derived from an EMBL/GenBank/DDBJ whole genome shotgun (WGS) entry which is preliminary data.</text>
</comment>
<dbReference type="Pfam" id="PF01381">
    <property type="entry name" value="HTH_3"/>
    <property type="match status" value="1"/>
</dbReference>
<evidence type="ECO:0000259" key="1">
    <source>
        <dbReference type="PROSITE" id="PS50943"/>
    </source>
</evidence>
<dbReference type="PROSITE" id="PS50943">
    <property type="entry name" value="HTH_CROC1"/>
    <property type="match status" value="1"/>
</dbReference>